<sequence>MNRTIRMDYRFLHPAHACENPRFAVAGIRA</sequence>
<organism evidence="1 2">
    <name type="scientific">Rhodanobacter soli</name>
    <dbReference type="NCBI Taxonomy" id="590609"/>
    <lineage>
        <taxon>Bacteria</taxon>
        <taxon>Pseudomonadati</taxon>
        <taxon>Pseudomonadota</taxon>
        <taxon>Gammaproteobacteria</taxon>
        <taxon>Lysobacterales</taxon>
        <taxon>Rhodanobacteraceae</taxon>
        <taxon>Rhodanobacter</taxon>
    </lineage>
</organism>
<name>A0ABV2PY25_9GAMM</name>
<accession>A0ABV2PY25</accession>
<protein>
    <submittedName>
        <fullName evidence="1">Uncharacterized protein</fullName>
    </submittedName>
</protein>
<reference evidence="1 2" key="1">
    <citation type="submission" date="2024-06" db="EMBL/GenBank/DDBJ databases">
        <title>Sorghum-associated microbial communities from plants grown in Nebraska, USA.</title>
        <authorList>
            <person name="Schachtman D."/>
        </authorList>
    </citation>
    <scope>NUCLEOTIDE SEQUENCE [LARGE SCALE GENOMIC DNA]</scope>
    <source>
        <strain evidence="1 2">1757</strain>
    </source>
</reference>
<proteinExistence type="predicted"/>
<evidence type="ECO:0000313" key="1">
    <source>
        <dbReference type="EMBL" id="MET4569946.1"/>
    </source>
</evidence>
<evidence type="ECO:0000313" key="2">
    <source>
        <dbReference type="Proteomes" id="UP001549251"/>
    </source>
</evidence>
<keyword evidence="2" id="KW-1185">Reference proteome</keyword>
<dbReference type="Proteomes" id="UP001549251">
    <property type="component" value="Unassembled WGS sequence"/>
</dbReference>
<gene>
    <name evidence="1" type="ORF">ABIE04_002307</name>
</gene>
<dbReference type="EMBL" id="JBEPSD010000002">
    <property type="protein sequence ID" value="MET4569946.1"/>
    <property type="molecule type" value="Genomic_DNA"/>
</dbReference>
<comment type="caution">
    <text evidence="1">The sequence shown here is derived from an EMBL/GenBank/DDBJ whole genome shotgun (WGS) entry which is preliminary data.</text>
</comment>